<gene>
    <name evidence="1" type="ORF">KB1_02470</name>
</gene>
<evidence type="ECO:0008006" key="3">
    <source>
        <dbReference type="Google" id="ProtNLM"/>
    </source>
</evidence>
<protein>
    <recommendedName>
        <fullName evidence="3">ATPase AAA-type core domain-containing protein</fullName>
    </recommendedName>
</protein>
<reference evidence="1" key="1">
    <citation type="submission" date="2021-06" db="EMBL/GenBank/DDBJ databases">
        <title>Genome sequence of Cutibacterium modestum strain KB17-24694.</title>
        <authorList>
            <person name="Dekio I."/>
            <person name="Asahina A."/>
            <person name="Nishida M."/>
        </authorList>
    </citation>
    <scope>NUCLEOTIDE SEQUENCE</scope>
    <source>
        <strain evidence="1">KB17-24694</strain>
    </source>
</reference>
<dbReference type="InterPro" id="IPR027417">
    <property type="entry name" value="P-loop_NTPase"/>
</dbReference>
<dbReference type="RefSeq" id="WP_002529106.1">
    <property type="nucleotide sequence ID" value="NZ_AP024747.1"/>
</dbReference>
<accession>A0AAD1KN08</accession>
<dbReference type="AlphaFoldDB" id="A0AAD1KN08"/>
<name>A0AAD1KN08_9ACTN</name>
<proteinExistence type="predicted"/>
<dbReference type="GeneID" id="92880989"/>
<organism evidence="1 2">
    <name type="scientific">Cutibacterium modestum</name>
    <dbReference type="NCBI Taxonomy" id="2559073"/>
    <lineage>
        <taxon>Bacteria</taxon>
        <taxon>Bacillati</taxon>
        <taxon>Actinomycetota</taxon>
        <taxon>Actinomycetes</taxon>
        <taxon>Propionibacteriales</taxon>
        <taxon>Propionibacteriaceae</taxon>
        <taxon>Cutibacterium</taxon>
    </lineage>
</organism>
<sequence>MLAAVLLSPRPSALLVLNEPEAGLRACVIPTLASLVRVASERTQNLVVSHNMALMETHGETDGRARVHHEFGDTDANRRLRGVELPGMVLGQTQGW</sequence>
<dbReference type="Gene3D" id="3.40.50.300">
    <property type="entry name" value="P-loop containing nucleotide triphosphate hydrolases"/>
    <property type="match status" value="1"/>
</dbReference>
<evidence type="ECO:0000313" key="1">
    <source>
        <dbReference type="EMBL" id="BCY24257.1"/>
    </source>
</evidence>
<dbReference type="SUPFAM" id="SSF52540">
    <property type="entry name" value="P-loop containing nucleoside triphosphate hydrolases"/>
    <property type="match status" value="1"/>
</dbReference>
<evidence type="ECO:0000313" key="2">
    <source>
        <dbReference type="Proteomes" id="UP000825072"/>
    </source>
</evidence>
<dbReference type="Proteomes" id="UP000825072">
    <property type="component" value="Chromosome 1"/>
</dbReference>
<dbReference type="EMBL" id="AP024747">
    <property type="protein sequence ID" value="BCY24257.1"/>
    <property type="molecule type" value="Genomic_DNA"/>
</dbReference>